<evidence type="ECO:0000256" key="4">
    <source>
        <dbReference type="PIRSR" id="PIRSR000390-2"/>
    </source>
</evidence>
<keyword evidence="7" id="KW-1185">Reference proteome</keyword>
<feature type="active site" description="Proton acceptor" evidence="3">
    <location>
        <position position="184"/>
    </location>
</feature>
<proteinExistence type="inferred from homology"/>
<evidence type="ECO:0000256" key="2">
    <source>
        <dbReference type="ARBA" id="ARBA00037999"/>
    </source>
</evidence>
<dbReference type="InterPro" id="IPR000653">
    <property type="entry name" value="DegT/StrS_aminotransferase"/>
</dbReference>
<dbReference type="GO" id="GO:0000271">
    <property type="term" value="P:polysaccharide biosynthetic process"/>
    <property type="evidence" value="ECO:0007669"/>
    <property type="project" value="TreeGrafter"/>
</dbReference>
<dbReference type="Gene3D" id="3.90.1150.10">
    <property type="entry name" value="Aspartate Aminotransferase, domain 1"/>
    <property type="match status" value="1"/>
</dbReference>
<keyword evidence="1 4" id="KW-0663">Pyridoxal phosphate</keyword>
<dbReference type="InterPro" id="IPR015424">
    <property type="entry name" value="PyrdxlP-dep_Trfase"/>
</dbReference>
<name>A0A0W1ALP9_9GAMM</name>
<dbReference type="CDD" id="cd00616">
    <property type="entry name" value="AHBA_syn"/>
    <property type="match status" value="1"/>
</dbReference>
<evidence type="ECO:0000256" key="1">
    <source>
        <dbReference type="ARBA" id="ARBA00022898"/>
    </source>
</evidence>
<dbReference type="InterPro" id="IPR015422">
    <property type="entry name" value="PyrdxlP-dep_Trfase_small"/>
</dbReference>
<dbReference type="Proteomes" id="UP000054729">
    <property type="component" value="Unassembled WGS sequence"/>
</dbReference>
<dbReference type="InterPro" id="IPR015421">
    <property type="entry name" value="PyrdxlP-dep_Trfase_major"/>
</dbReference>
<protein>
    <submittedName>
        <fullName evidence="6">Polysaccharide biosynthesis protein</fullName>
    </submittedName>
</protein>
<dbReference type="RefSeq" id="WP_058479575.1">
    <property type="nucleotide sequence ID" value="NZ_CAAAIQ010000006.1"/>
</dbReference>
<dbReference type="Gene3D" id="3.40.640.10">
    <property type="entry name" value="Type I PLP-dependent aspartate aminotransferase-like (Major domain)"/>
    <property type="match status" value="1"/>
</dbReference>
<evidence type="ECO:0000313" key="7">
    <source>
        <dbReference type="Proteomes" id="UP000054729"/>
    </source>
</evidence>
<dbReference type="GO" id="GO:0008483">
    <property type="term" value="F:transaminase activity"/>
    <property type="evidence" value="ECO:0007669"/>
    <property type="project" value="TreeGrafter"/>
</dbReference>
<evidence type="ECO:0000256" key="3">
    <source>
        <dbReference type="PIRSR" id="PIRSR000390-1"/>
    </source>
</evidence>
<gene>
    <name evidence="6" type="ORF">Lwal_0754</name>
</gene>
<dbReference type="AlphaFoldDB" id="A0A0W1ALP9"/>
<evidence type="ECO:0000313" key="6">
    <source>
        <dbReference type="EMBL" id="KTD82277.1"/>
    </source>
</evidence>
<dbReference type="EMBL" id="LNZB01000015">
    <property type="protein sequence ID" value="KTD82277.1"/>
    <property type="molecule type" value="Genomic_DNA"/>
</dbReference>
<comment type="similarity">
    <text evidence="2 5">Belongs to the DegT/DnrJ/EryC1 family.</text>
</comment>
<evidence type="ECO:0000256" key="5">
    <source>
        <dbReference type="RuleBase" id="RU004508"/>
    </source>
</evidence>
<dbReference type="PANTHER" id="PTHR30244:SF42">
    <property type="entry name" value="UDP-2-ACETAMIDO-2-DEOXY-3-OXO-D-GLUCURONATE AMINOTRANSFERASE"/>
    <property type="match status" value="1"/>
</dbReference>
<dbReference type="PANTHER" id="PTHR30244">
    <property type="entry name" value="TRANSAMINASE"/>
    <property type="match status" value="1"/>
</dbReference>
<dbReference type="STRING" id="66969.Lwal_0754"/>
<sequence>MQFIDLKTQYSKIENEVLKGIRNVLNHGQYIMGPEIRTLEGQLADFIGVKHAIVNSSGTDALLMAFLALDIQPGDEIITSPFSFFATAEVISLCHAIPVFVDIDPLTYNMDPNLLEAAITPKTKAIMPVSLYGQCAEFNEINAIAEKYGIPVIEDGAQSFGGTYYGKYSCALSTIGCTSFFPSKPLGGYGDSGACFTNDDELAKRLLEIRIHGQNARYCHSRIGINGRMDTIQAAILLEKLKLFPEELVLRNKVAKRYDQMLAPLVNTPFVHSHNTSPYAQYTIEVENRDVFQQSLQSAGIPTAVHYPVPMHQQQALAYLNYQSGSFPHSERASKRVISLPMHPYLHEDDQNKIVVAIRNALLLTTEEAVA</sequence>
<dbReference type="GO" id="GO:0030170">
    <property type="term" value="F:pyridoxal phosphate binding"/>
    <property type="evidence" value="ECO:0007669"/>
    <property type="project" value="UniProtKB-ARBA"/>
</dbReference>
<feature type="modified residue" description="N6-(pyridoxal phosphate)lysine" evidence="4">
    <location>
        <position position="184"/>
    </location>
</feature>
<dbReference type="FunFam" id="3.40.640.10:FF:000089">
    <property type="entry name" value="Aminotransferase, DegT/DnrJ/EryC1/StrS family"/>
    <property type="match status" value="1"/>
</dbReference>
<dbReference type="OrthoDB" id="9804264at2"/>
<accession>A0A0W1ALP9</accession>
<dbReference type="PIRSF" id="PIRSF000390">
    <property type="entry name" value="PLP_StrS"/>
    <property type="match status" value="1"/>
</dbReference>
<organism evidence="6 7">
    <name type="scientific">Legionella waltersii</name>
    <dbReference type="NCBI Taxonomy" id="66969"/>
    <lineage>
        <taxon>Bacteria</taxon>
        <taxon>Pseudomonadati</taxon>
        <taxon>Pseudomonadota</taxon>
        <taxon>Gammaproteobacteria</taxon>
        <taxon>Legionellales</taxon>
        <taxon>Legionellaceae</taxon>
        <taxon>Legionella</taxon>
    </lineage>
</organism>
<dbReference type="SUPFAM" id="SSF53383">
    <property type="entry name" value="PLP-dependent transferases"/>
    <property type="match status" value="1"/>
</dbReference>
<dbReference type="PATRIC" id="fig|66969.6.peg.823"/>
<reference evidence="6 7" key="1">
    <citation type="submission" date="2015-11" db="EMBL/GenBank/DDBJ databases">
        <title>Genomic analysis of 38 Legionella species identifies large and diverse effector repertoires.</title>
        <authorList>
            <person name="Burstein D."/>
            <person name="Amaro F."/>
            <person name="Zusman T."/>
            <person name="Lifshitz Z."/>
            <person name="Cohen O."/>
            <person name="Gilbert J.A."/>
            <person name="Pupko T."/>
            <person name="Shuman H.A."/>
            <person name="Segal G."/>
        </authorList>
    </citation>
    <scope>NUCLEOTIDE SEQUENCE [LARGE SCALE GENOMIC DNA]</scope>
    <source>
        <strain evidence="6 7">ATCC 51914</strain>
    </source>
</reference>
<dbReference type="Pfam" id="PF01041">
    <property type="entry name" value="DegT_DnrJ_EryC1"/>
    <property type="match status" value="1"/>
</dbReference>
<comment type="caution">
    <text evidence="6">The sequence shown here is derived from an EMBL/GenBank/DDBJ whole genome shotgun (WGS) entry which is preliminary data.</text>
</comment>